<dbReference type="Proteomes" id="UP001238163">
    <property type="component" value="Unassembled WGS sequence"/>
</dbReference>
<dbReference type="FunFam" id="1.20.58.340:FF:000012">
    <property type="entry name" value="Magnesium transport protein CorA"/>
    <property type="match status" value="1"/>
</dbReference>
<evidence type="ECO:0000256" key="8">
    <source>
        <dbReference type="RuleBase" id="RU362010"/>
    </source>
</evidence>
<evidence type="ECO:0000256" key="2">
    <source>
        <dbReference type="ARBA" id="ARBA00009765"/>
    </source>
</evidence>
<evidence type="ECO:0000256" key="4">
    <source>
        <dbReference type="ARBA" id="ARBA00022475"/>
    </source>
</evidence>
<keyword evidence="4 8" id="KW-1003">Cell membrane</keyword>
<dbReference type="InterPro" id="IPR002523">
    <property type="entry name" value="MgTranspt_CorA/ZnTranspt_ZntB"/>
</dbReference>
<evidence type="ECO:0000256" key="3">
    <source>
        <dbReference type="ARBA" id="ARBA00022448"/>
    </source>
</evidence>
<feature type="transmembrane region" description="Helical" evidence="8">
    <location>
        <begin position="333"/>
        <end position="353"/>
    </location>
</feature>
<dbReference type="GO" id="GO:0050897">
    <property type="term" value="F:cobalt ion binding"/>
    <property type="evidence" value="ECO:0007669"/>
    <property type="project" value="TreeGrafter"/>
</dbReference>
<keyword evidence="6 8" id="KW-1133">Transmembrane helix</keyword>
<evidence type="ECO:0000256" key="7">
    <source>
        <dbReference type="ARBA" id="ARBA00023136"/>
    </source>
</evidence>
<keyword evidence="7 8" id="KW-0472">Membrane</keyword>
<comment type="subcellular location">
    <subcellularLocation>
        <location evidence="1">Cell membrane</location>
        <topology evidence="1">Multi-pass membrane protein</topology>
    </subcellularLocation>
    <subcellularLocation>
        <location evidence="8">Membrane</location>
        <topology evidence="8">Multi-pass membrane protein</topology>
    </subcellularLocation>
</comment>
<comment type="similarity">
    <text evidence="2 8">Belongs to the CorA metal ion transporter (MIT) (TC 1.A.35) family.</text>
</comment>
<dbReference type="PANTHER" id="PTHR46494">
    <property type="entry name" value="CORA FAMILY METAL ION TRANSPORTER (EUROFUNG)"/>
    <property type="match status" value="1"/>
</dbReference>
<dbReference type="InterPro" id="IPR045861">
    <property type="entry name" value="CorA_cytoplasmic_dom"/>
</dbReference>
<organism evidence="9 10">
    <name type="scientific">Oligosphaera ethanolica</name>
    <dbReference type="NCBI Taxonomy" id="760260"/>
    <lineage>
        <taxon>Bacteria</taxon>
        <taxon>Pseudomonadati</taxon>
        <taxon>Lentisphaerota</taxon>
        <taxon>Oligosphaeria</taxon>
        <taxon>Oligosphaerales</taxon>
        <taxon>Oligosphaeraceae</taxon>
        <taxon>Oligosphaera</taxon>
    </lineage>
</organism>
<dbReference type="GO" id="GO:0000287">
    <property type="term" value="F:magnesium ion binding"/>
    <property type="evidence" value="ECO:0007669"/>
    <property type="project" value="TreeGrafter"/>
</dbReference>
<keyword evidence="10" id="KW-1185">Reference proteome</keyword>
<dbReference type="SUPFAM" id="SSF144083">
    <property type="entry name" value="Magnesium transport protein CorA, transmembrane region"/>
    <property type="match status" value="1"/>
</dbReference>
<dbReference type="Pfam" id="PF01544">
    <property type="entry name" value="CorA"/>
    <property type="match status" value="1"/>
</dbReference>
<dbReference type="GO" id="GO:0015087">
    <property type="term" value="F:cobalt ion transmembrane transporter activity"/>
    <property type="evidence" value="ECO:0007669"/>
    <property type="project" value="UniProtKB-UniRule"/>
</dbReference>
<accession>A0AAE3VCL2</accession>
<dbReference type="PANTHER" id="PTHR46494:SF1">
    <property type="entry name" value="CORA FAMILY METAL ION TRANSPORTER (EUROFUNG)"/>
    <property type="match status" value="1"/>
</dbReference>
<keyword evidence="5 8" id="KW-0812">Transmembrane</keyword>
<evidence type="ECO:0000256" key="1">
    <source>
        <dbReference type="ARBA" id="ARBA00004651"/>
    </source>
</evidence>
<comment type="caution">
    <text evidence="9">The sequence shown here is derived from an EMBL/GenBank/DDBJ whole genome shotgun (WGS) entry which is preliminary data.</text>
</comment>
<reference evidence="9" key="1">
    <citation type="submission" date="2023-07" db="EMBL/GenBank/DDBJ databases">
        <title>Genomic Encyclopedia of Type Strains, Phase IV (KMG-IV): sequencing the most valuable type-strain genomes for metagenomic binning, comparative biology and taxonomic classification.</title>
        <authorList>
            <person name="Goeker M."/>
        </authorList>
    </citation>
    <scope>NUCLEOTIDE SEQUENCE</scope>
    <source>
        <strain evidence="9">DSM 24202</strain>
    </source>
</reference>
<proteinExistence type="inferred from homology"/>
<dbReference type="AlphaFoldDB" id="A0AAE3VCL2"/>
<dbReference type="RefSeq" id="WP_307259184.1">
    <property type="nucleotide sequence ID" value="NZ_JAUSVL010000001.1"/>
</dbReference>
<evidence type="ECO:0000313" key="10">
    <source>
        <dbReference type="Proteomes" id="UP001238163"/>
    </source>
</evidence>
<sequence length="390" mass="44412">MKKRPAQHIIPGMPPGIIIPSDSAQHPRGVDLLTYSADAVDERPGLAVDDALAAIRAVTQAPATPPQVLWLNVSGLADAQLLKKIGEALTLHPLAMEDVVSLRQRPRVDNYDSHLYIPLKILQQDDNALTFNQLSIFLLNNLVVTFQEQTGDVLDAVRLRIRHGSGRIRQMGADYLMYSIIDTVIDNYFPCLEQINDLMEALEEKIIRNQAHKDSIEYIHRLKRDIQEVRRAIWPLRDAIGALYRDELPNVSKAIRPFLRDCQDHAILLFDSIENCREFANSLMDIYLSTLSNRMNEIMKVLTIISTIFIPLTFIAGIYGMNFATMPELQWRWGYATCLALMAICAAVMIGLFKHVGWLDFKQKTTITRKKRLPHQHAIAILENWLKQNK</sequence>
<dbReference type="CDD" id="cd12828">
    <property type="entry name" value="TmCorA-like_1"/>
    <property type="match status" value="1"/>
</dbReference>
<evidence type="ECO:0000256" key="6">
    <source>
        <dbReference type="ARBA" id="ARBA00022989"/>
    </source>
</evidence>
<dbReference type="Gene3D" id="3.30.460.20">
    <property type="entry name" value="CorA soluble domain-like"/>
    <property type="match status" value="1"/>
</dbReference>
<keyword evidence="3 8" id="KW-0813">Transport</keyword>
<dbReference type="InterPro" id="IPR004488">
    <property type="entry name" value="Mg/Co-transport_prot_CorA"/>
</dbReference>
<evidence type="ECO:0000256" key="5">
    <source>
        <dbReference type="ARBA" id="ARBA00022692"/>
    </source>
</evidence>
<dbReference type="InterPro" id="IPR045863">
    <property type="entry name" value="CorA_TM1_TM2"/>
</dbReference>
<dbReference type="EMBL" id="JAUSVL010000001">
    <property type="protein sequence ID" value="MDQ0288022.1"/>
    <property type="molecule type" value="Genomic_DNA"/>
</dbReference>
<feature type="transmembrane region" description="Helical" evidence="8">
    <location>
        <begin position="301"/>
        <end position="321"/>
    </location>
</feature>
<dbReference type="SUPFAM" id="SSF143865">
    <property type="entry name" value="CorA soluble domain-like"/>
    <property type="match status" value="1"/>
</dbReference>
<dbReference type="GO" id="GO:0015095">
    <property type="term" value="F:magnesium ion transmembrane transporter activity"/>
    <property type="evidence" value="ECO:0007669"/>
    <property type="project" value="UniProtKB-UniRule"/>
</dbReference>
<dbReference type="GO" id="GO:0005886">
    <property type="term" value="C:plasma membrane"/>
    <property type="evidence" value="ECO:0007669"/>
    <property type="project" value="UniProtKB-SubCell"/>
</dbReference>
<gene>
    <name evidence="8" type="primary">corA</name>
    <name evidence="9" type="ORF">J3R75_000129</name>
</gene>
<keyword evidence="8" id="KW-0406">Ion transport</keyword>
<dbReference type="Gene3D" id="1.20.58.340">
    <property type="entry name" value="Magnesium transport protein CorA, transmembrane region"/>
    <property type="match status" value="2"/>
</dbReference>
<evidence type="ECO:0000313" key="9">
    <source>
        <dbReference type="EMBL" id="MDQ0288022.1"/>
    </source>
</evidence>
<comment type="function">
    <text evidence="8">Mediates influx of magnesium ions.</text>
</comment>
<protein>
    <recommendedName>
        <fullName evidence="8">Magnesium transport protein CorA</fullName>
    </recommendedName>
</protein>
<name>A0AAE3VCL2_9BACT</name>
<keyword evidence="8" id="KW-0460">Magnesium</keyword>
<dbReference type="NCBIfam" id="TIGR00383">
    <property type="entry name" value="corA"/>
    <property type="match status" value="1"/>
</dbReference>